<protein>
    <submittedName>
        <fullName evidence="4">SDR family NAD(P)-dependent oxidoreductase</fullName>
    </submittedName>
</protein>
<keyword evidence="5" id="KW-1185">Reference proteome</keyword>
<gene>
    <name evidence="4" type="ORF">FGL95_01640</name>
</gene>
<name>A0A848KC91_9NOCA</name>
<evidence type="ECO:0000256" key="2">
    <source>
        <dbReference type="ARBA" id="ARBA00023002"/>
    </source>
</evidence>
<reference evidence="4 5" key="1">
    <citation type="submission" date="2019-05" db="EMBL/GenBank/DDBJ databases">
        <authorList>
            <person name="Lee S.D."/>
        </authorList>
    </citation>
    <scope>NUCLEOTIDE SEQUENCE [LARGE SCALE GENOMIC DNA]</scope>
    <source>
        <strain evidence="4 5">YC2-7</strain>
    </source>
</reference>
<dbReference type="Gene3D" id="3.40.50.720">
    <property type="entry name" value="NAD(P)-binding Rossmann-like Domain"/>
    <property type="match status" value="1"/>
</dbReference>
<evidence type="ECO:0000256" key="3">
    <source>
        <dbReference type="RuleBase" id="RU000363"/>
    </source>
</evidence>
<organism evidence="4 5">
    <name type="scientific">Antrihabitans stalactiti</name>
    <dbReference type="NCBI Taxonomy" id="2584121"/>
    <lineage>
        <taxon>Bacteria</taxon>
        <taxon>Bacillati</taxon>
        <taxon>Actinomycetota</taxon>
        <taxon>Actinomycetes</taxon>
        <taxon>Mycobacteriales</taxon>
        <taxon>Nocardiaceae</taxon>
        <taxon>Antrihabitans</taxon>
    </lineage>
</organism>
<dbReference type="PRINTS" id="PR00081">
    <property type="entry name" value="GDHRDH"/>
</dbReference>
<dbReference type="CDD" id="cd05233">
    <property type="entry name" value="SDR_c"/>
    <property type="match status" value="1"/>
</dbReference>
<accession>A0A848KC91</accession>
<keyword evidence="2" id="KW-0560">Oxidoreductase</keyword>
<dbReference type="AlphaFoldDB" id="A0A848KC91"/>
<dbReference type="RefSeq" id="WP_169584433.1">
    <property type="nucleotide sequence ID" value="NZ_VCQU01000001.1"/>
</dbReference>
<dbReference type="PANTHER" id="PTHR44196:SF1">
    <property type="entry name" value="DEHYDROGENASE_REDUCTASE SDR FAMILY MEMBER 7B"/>
    <property type="match status" value="1"/>
</dbReference>
<dbReference type="InterPro" id="IPR036291">
    <property type="entry name" value="NAD(P)-bd_dom_sf"/>
</dbReference>
<proteinExistence type="inferred from homology"/>
<dbReference type="InterPro" id="IPR002347">
    <property type="entry name" value="SDR_fam"/>
</dbReference>
<evidence type="ECO:0000256" key="1">
    <source>
        <dbReference type="ARBA" id="ARBA00006484"/>
    </source>
</evidence>
<evidence type="ECO:0000313" key="5">
    <source>
        <dbReference type="Proteomes" id="UP000535543"/>
    </source>
</evidence>
<dbReference type="GO" id="GO:0016020">
    <property type="term" value="C:membrane"/>
    <property type="evidence" value="ECO:0007669"/>
    <property type="project" value="TreeGrafter"/>
</dbReference>
<comment type="similarity">
    <text evidence="1 3">Belongs to the short-chain dehydrogenases/reductases (SDR) family.</text>
</comment>
<sequence>MNLANRLLDRVVNPPRLSDPDALRRAVSGKTVLVTGASFGLGESTARKLGAAGATVLLVARTASKLDDVAASINAAGGHAMTYAADLTDEVAVAELAKLITEEHGALDIIVNNAGKSIRRSLELQYDRPQDFQRTIDINYLGPIRLLLALIPPMRDNGGGHIINVSTVGVRIAPGPRWGAYQASKGAFDTWLRSVSPELRTDGIAVSSLYMALIYTRMSAPTPIMRKLPGLHPDDAADIVVKAIVERPRDVEPWWVWPAEVGSAVARGPLEVAMRLMYQFSTDTASATGAGR</sequence>
<dbReference type="SUPFAM" id="SSF51735">
    <property type="entry name" value="NAD(P)-binding Rossmann-fold domains"/>
    <property type="match status" value="1"/>
</dbReference>
<dbReference type="GO" id="GO:0016491">
    <property type="term" value="F:oxidoreductase activity"/>
    <property type="evidence" value="ECO:0007669"/>
    <property type="project" value="UniProtKB-KW"/>
</dbReference>
<dbReference type="Pfam" id="PF00106">
    <property type="entry name" value="adh_short"/>
    <property type="match status" value="1"/>
</dbReference>
<dbReference type="PANTHER" id="PTHR44196">
    <property type="entry name" value="DEHYDROGENASE/REDUCTASE SDR FAMILY MEMBER 7B"/>
    <property type="match status" value="1"/>
</dbReference>
<dbReference type="PRINTS" id="PR00080">
    <property type="entry name" value="SDRFAMILY"/>
</dbReference>
<reference evidence="4 5" key="2">
    <citation type="submission" date="2020-06" db="EMBL/GenBank/DDBJ databases">
        <title>Antribacter stalactiti gen. nov., sp. nov., a new member of the family Nacardiaceae isolated from a cave.</title>
        <authorList>
            <person name="Kim I.S."/>
        </authorList>
    </citation>
    <scope>NUCLEOTIDE SEQUENCE [LARGE SCALE GENOMIC DNA]</scope>
    <source>
        <strain evidence="4 5">YC2-7</strain>
    </source>
</reference>
<dbReference type="Proteomes" id="UP000535543">
    <property type="component" value="Unassembled WGS sequence"/>
</dbReference>
<dbReference type="EMBL" id="VCQU01000001">
    <property type="protein sequence ID" value="NMN93740.1"/>
    <property type="molecule type" value="Genomic_DNA"/>
</dbReference>
<comment type="caution">
    <text evidence="4">The sequence shown here is derived from an EMBL/GenBank/DDBJ whole genome shotgun (WGS) entry which is preliminary data.</text>
</comment>
<evidence type="ECO:0000313" key="4">
    <source>
        <dbReference type="EMBL" id="NMN93740.1"/>
    </source>
</evidence>